<organism evidence="1 2">
    <name type="scientific">Chloebia gouldiae</name>
    <name type="common">Gouldian finch</name>
    <name type="synonym">Erythrura gouldiae</name>
    <dbReference type="NCBI Taxonomy" id="44316"/>
    <lineage>
        <taxon>Eukaryota</taxon>
        <taxon>Metazoa</taxon>
        <taxon>Chordata</taxon>
        <taxon>Craniata</taxon>
        <taxon>Vertebrata</taxon>
        <taxon>Euteleostomi</taxon>
        <taxon>Archelosauria</taxon>
        <taxon>Archosauria</taxon>
        <taxon>Dinosauria</taxon>
        <taxon>Saurischia</taxon>
        <taxon>Theropoda</taxon>
        <taxon>Coelurosauria</taxon>
        <taxon>Aves</taxon>
        <taxon>Neognathae</taxon>
        <taxon>Neoaves</taxon>
        <taxon>Telluraves</taxon>
        <taxon>Australaves</taxon>
        <taxon>Passeriformes</taxon>
        <taxon>Passeroidea</taxon>
        <taxon>Passeridae</taxon>
        <taxon>Chloebia</taxon>
    </lineage>
</organism>
<comment type="caution">
    <text evidence="1">The sequence shown here is derived from an EMBL/GenBank/DDBJ whole genome shotgun (WGS) entry which is preliminary data.</text>
</comment>
<evidence type="ECO:0000313" key="2">
    <source>
        <dbReference type="Proteomes" id="UP000276834"/>
    </source>
</evidence>
<evidence type="ECO:0000313" key="1">
    <source>
        <dbReference type="EMBL" id="RLW00272.1"/>
    </source>
</evidence>
<reference evidence="1 2" key="1">
    <citation type="journal article" date="2018" name="Proc. R. Soc. B">
        <title>A non-coding region near Follistatin controls head colour polymorphism in the Gouldian finch.</title>
        <authorList>
            <person name="Toomey M.B."/>
            <person name="Marques C.I."/>
            <person name="Andrade P."/>
            <person name="Araujo P.M."/>
            <person name="Sabatino S."/>
            <person name="Gazda M.A."/>
            <person name="Afonso S."/>
            <person name="Lopes R.J."/>
            <person name="Corbo J.C."/>
            <person name="Carneiro M."/>
        </authorList>
    </citation>
    <scope>NUCLEOTIDE SEQUENCE [LARGE SCALE GENOMIC DNA]</scope>
    <source>
        <strain evidence="1">Red01</strain>
        <tissue evidence="1">Muscle</tissue>
    </source>
</reference>
<proteinExistence type="predicted"/>
<gene>
    <name evidence="1" type="ORF">DV515_00009168</name>
</gene>
<keyword evidence="2" id="KW-1185">Reference proteome</keyword>
<dbReference type="Proteomes" id="UP000276834">
    <property type="component" value="Unassembled WGS sequence"/>
</dbReference>
<dbReference type="AlphaFoldDB" id="A0A3L8SDZ5"/>
<protein>
    <submittedName>
        <fullName evidence="1">Uncharacterized protein</fullName>
    </submittedName>
</protein>
<name>A0A3L8SDZ5_CHLGU</name>
<sequence>MTKMKASAGSSEHIYLTTVTDKQSKRRHDHMSPELCPMQFYSQGCGSRSHESPAAFQLSLSERKEGRSFSLYLWMRMKKGTLGLRQEKLLWMWYHVNEAGYEKLEKDCKEKKACRVSMEFTSCFFTALPAQKHEEAPSEKPLQTPSSQIFAPLGMFPTLCSDQNINSTLGVWRHGGCRKKVRKGFELSGKLAAFAQQRNTGRWLPLAKQ</sequence>
<dbReference type="EMBL" id="QUSF01000028">
    <property type="protein sequence ID" value="RLW00272.1"/>
    <property type="molecule type" value="Genomic_DNA"/>
</dbReference>
<accession>A0A3L8SDZ5</accession>